<evidence type="ECO:0000259" key="2">
    <source>
        <dbReference type="Pfam" id="PF13477"/>
    </source>
</evidence>
<dbReference type="InterPro" id="IPR011990">
    <property type="entry name" value="TPR-like_helical_dom_sf"/>
</dbReference>
<dbReference type="Gene3D" id="3.40.50.150">
    <property type="entry name" value="Vaccinia Virus protein VP39"/>
    <property type="match status" value="1"/>
</dbReference>
<feature type="domain" description="Glycosyltransferase subfamily 4-like N-terminal" evidence="2">
    <location>
        <begin position="629"/>
        <end position="695"/>
    </location>
</feature>
<accession>A0A1T4X9I5</accession>
<keyword evidence="5" id="KW-1185">Reference proteome</keyword>
<gene>
    <name evidence="4" type="ORF">SAMN05443428_10758</name>
</gene>
<dbReference type="SMART" id="SM00028">
    <property type="entry name" value="TPR"/>
    <property type="match status" value="2"/>
</dbReference>
<name>A0A1T4X9I5_9CLOT</name>
<reference evidence="5" key="1">
    <citation type="submission" date="2017-02" db="EMBL/GenBank/DDBJ databases">
        <authorList>
            <person name="Varghese N."/>
            <person name="Submissions S."/>
        </authorList>
    </citation>
    <scope>NUCLEOTIDE SEQUENCE [LARGE SCALE GENOMIC DNA]</scope>
    <source>
        <strain evidence="5">USBA 833</strain>
    </source>
</reference>
<dbReference type="SUPFAM" id="SSF48452">
    <property type="entry name" value="TPR-like"/>
    <property type="match status" value="1"/>
</dbReference>
<dbReference type="CDD" id="cd02440">
    <property type="entry name" value="AdoMet_MTases"/>
    <property type="match status" value="1"/>
</dbReference>
<sequence>MIEEKKKKIKSMIEALINEKKLEDAKLAIEDYRKVVPDDIDIYSMLGVIYILEKNYDEAIEIMEKGIIKDCNNFDLHYNLGYVYSQINMYKDSFIHYYKAYNNCFDSELKDIINDNLKKLENKLGQNQKNNIINALENIKKVLFIQDVPCIRTNKIAKVIACKGIQVDLLYISAHPLQVYKDIELPYKNMFQLKDINQAINYINNSDYDILYSSNEPDYFTVLFLATNKPIIHDTHDMMSLRSEISNEQVVLEYIANVMASGNIYVHELVKDIAIKKFGIRNKPIFVLNNFIEKSMIPKQRKEKLSCYDGEMHCVFEGGLSNIQGHHRFLEGHFLKLAKEKIHVHIYGNVNLNYIKQLESKSKYIHYEGVLSPKKLLVELTKYDIGLAFFNVTQQNKMFLDTTFANKIFDYLAAGLPIAFVDLISYKMFNEKYNVGKIINFNQKIYKQIEEVKNINIDENILFNNDFIINNQFFNIINFLNKVKQTHELKKTSQEEFIIENIKHNKIQEAENMIRELLSKEKSIEMIELLSEIHKMKGNIILSDYYNKNKLNINSNEIYSKNNIEKPNILIIRSLYSVYITEYIKKIYAYLNYIPDLMTFDEKYYDLKSEGIINNLLVINDENEFLNALNNINYYDIIHIHYVTPLFAKYSKQIKKKCEKLVVTIWGSDYYRSDYEIRRIQKELYDEADLITFDNEETMKDFINFYGDHLKNKTTVNRFGLTALEHIDEIDNYDKKILKKQFGIPEDYIVITCGYNATKAHNHIKIIQELNNVKNKLHNNIFLLFPMTYGKEQAYILEVKQLLDRSGFKFKIIEDFMNFKEVAIYTKLTDIMIQLQTTDTLSASMQEHLYSGNIVITGEWLPYKILEDKDIFFIKVKEINELGEKLVEIINNLDYYKEKCKNKEKIKEISAWDKTIYNWYFSYIKLFLKQNNKECNFQKKYWNDRYGKKFTIESSGYMGLGEIYNKYIYKSKIDVLNHLKDKILNGYENKNLLELGPGTGYFTNYFMNNNIGAYYGIDISEVSINNLRDKFKKGNFFTGDITNINSYPKDLKYDLIFSASVLLHMTDDEMLKNVINNISLNLKEEGYFIEIDPITMIGTDIRSDYMRVIDYNKLEKILIDYGLEIVCNIPVAFFLDQPFDYNILGYKGEIVRDIFYKIKNLINNNCLSDEHIDVLSKLFYLFDKICLLKYDFGLSQKFLIIRKSCDKINEKISIGDIWKKELIFLQINDLLNKYKNLMNTDSVKEIIESIYEVL</sequence>
<dbReference type="PANTHER" id="PTHR43861">
    <property type="entry name" value="TRANS-ACONITATE 2-METHYLTRANSFERASE-RELATED"/>
    <property type="match status" value="1"/>
</dbReference>
<dbReference type="GO" id="GO:0016740">
    <property type="term" value="F:transferase activity"/>
    <property type="evidence" value="ECO:0007669"/>
    <property type="project" value="UniProtKB-KW"/>
</dbReference>
<evidence type="ECO:0000313" key="5">
    <source>
        <dbReference type="Proteomes" id="UP000190105"/>
    </source>
</evidence>
<dbReference type="Pfam" id="PF13181">
    <property type="entry name" value="TPR_8"/>
    <property type="match status" value="1"/>
</dbReference>
<dbReference type="RefSeq" id="WP_078696209.1">
    <property type="nucleotide sequence ID" value="NZ_FUYH01000007.1"/>
</dbReference>
<dbReference type="STRING" id="1147123.SAMN05443428_10758"/>
<protein>
    <submittedName>
        <fullName evidence="4">Glycosyl transferase 4-like</fullName>
    </submittedName>
</protein>
<dbReference type="InterPro" id="IPR025714">
    <property type="entry name" value="Methyltranfer_dom"/>
</dbReference>
<dbReference type="PROSITE" id="PS50005">
    <property type="entry name" value="TPR"/>
    <property type="match status" value="1"/>
</dbReference>
<feature type="repeat" description="TPR" evidence="1">
    <location>
        <begin position="40"/>
        <end position="73"/>
    </location>
</feature>
<dbReference type="Pfam" id="PF13847">
    <property type="entry name" value="Methyltransf_31"/>
    <property type="match status" value="1"/>
</dbReference>
<dbReference type="AlphaFoldDB" id="A0A1T4X9I5"/>
<dbReference type="SUPFAM" id="SSF53756">
    <property type="entry name" value="UDP-Glycosyltransferase/glycogen phosphorylase"/>
    <property type="match status" value="2"/>
</dbReference>
<dbReference type="OrthoDB" id="6713581at2"/>
<organism evidence="4 5">
    <name type="scientific">Caloramator quimbayensis</name>
    <dbReference type="NCBI Taxonomy" id="1147123"/>
    <lineage>
        <taxon>Bacteria</taxon>
        <taxon>Bacillati</taxon>
        <taxon>Bacillota</taxon>
        <taxon>Clostridia</taxon>
        <taxon>Eubacteriales</taxon>
        <taxon>Clostridiaceae</taxon>
        <taxon>Caloramator</taxon>
    </lineage>
</organism>
<proteinExistence type="predicted"/>
<evidence type="ECO:0000256" key="1">
    <source>
        <dbReference type="PROSITE-ProRule" id="PRU00339"/>
    </source>
</evidence>
<dbReference type="InterPro" id="IPR029063">
    <property type="entry name" value="SAM-dependent_MTases_sf"/>
</dbReference>
<dbReference type="Pfam" id="PF13477">
    <property type="entry name" value="Glyco_trans_4_2"/>
    <property type="match status" value="1"/>
</dbReference>
<dbReference type="Proteomes" id="UP000190105">
    <property type="component" value="Unassembled WGS sequence"/>
</dbReference>
<dbReference type="InterPro" id="IPR019734">
    <property type="entry name" value="TPR_rpt"/>
</dbReference>
<keyword evidence="1" id="KW-0802">TPR repeat</keyword>
<dbReference type="SUPFAM" id="SSF53335">
    <property type="entry name" value="S-adenosyl-L-methionine-dependent methyltransferases"/>
    <property type="match status" value="1"/>
</dbReference>
<feature type="domain" description="Methyltransferase" evidence="3">
    <location>
        <begin position="989"/>
        <end position="1093"/>
    </location>
</feature>
<keyword evidence="4" id="KW-0808">Transferase</keyword>
<dbReference type="InterPro" id="IPR028098">
    <property type="entry name" value="Glyco_trans_4-like_N"/>
</dbReference>
<evidence type="ECO:0000259" key="3">
    <source>
        <dbReference type="Pfam" id="PF13847"/>
    </source>
</evidence>
<dbReference type="Gene3D" id="3.40.50.2000">
    <property type="entry name" value="Glycogen Phosphorylase B"/>
    <property type="match status" value="3"/>
</dbReference>
<dbReference type="PANTHER" id="PTHR43861:SF6">
    <property type="entry name" value="METHYLTRANSFERASE TYPE 11"/>
    <property type="match status" value="1"/>
</dbReference>
<dbReference type="EMBL" id="FUYH01000007">
    <property type="protein sequence ID" value="SKA86236.1"/>
    <property type="molecule type" value="Genomic_DNA"/>
</dbReference>
<evidence type="ECO:0000313" key="4">
    <source>
        <dbReference type="EMBL" id="SKA86236.1"/>
    </source>
</evidence>
<dbReference type="Gene3D" id="1.25.40.10">
    <property type="entry name" value="Tetratricopeptide repeat domain"/>
    <property type="match status" value="1"/>
</dbReference>